<name>A0A7S0CNE4_9EUKA</name>
<dbReference type="GO" id="GO:0015038">
    <property type="term" value="F:glutathione disulfide oxidoreductase activity"/>
    <property type="evidence" value="ECO:0007669"/>
    <property type="project" value="TreeGrafter"/>
</dbReference>
<dbReference type="PANTHER" id="PTHR45694">
    <property type="entry name" value="GLUTAREDOXIN 2"/>
    <property type="match status" value="1"/>
</dbReference>
<dbReference type="GO" id="GO:0034599">
    <property type="term" value="P:cellular response to oxidative stress"/>
    <property type="evidence" value="ECO:0007669"/>
    <property type="project" value="TreeGrafter"/>
</dbReference>
<dbReference type="InterPro" id="IPR002109">
    <property type="entry name" value="Glutaredoxin"/>
</dbReference>
<dbReference type="SUPFAM" id="SSF52833">
    <property type="entry name" value="Thioredoxin-like"/>
    <property type="match status" value="1"/>
</dbReference>
<reference evidence="2" key="1">
    <citation type="submission" date="2021-01" db="EMBL/GenBank/DDBJ databases">
        <authorList>
            <person name="Corre E."/>
            <person name="Pelletier E."/>
            <person name="Niang G."/>
            <person name="Scheremetjew M."/>
            <person name="Finn R."/>
            <person name="Kale V."/>
            <person name="Holt S."/>
            <person name="Cochrane G."/>
            <person name="Meng A."/>
            <person name="Brown T."/>
            <person name="Cohen L."/>
        </authorList>
    </citation>
    <scope>NUCLEOTIDE SEQUENCE</scope>
    <source>
        <strain evidence="2">CCMP2058</strain>
    </source>
</reference>
<gene>
    <name evidence="2" type="ORF">LAMO00422_LOCUS517</name>
</gene>
<dbReference type="InterPro" id="IPR036249">
    <property type="entry name" value="Thioredoxin-like_sf"/>
</dbReference>
<dbReference type="Pfam" id="PF00462">
    <property type="entry name" value="Glutaredoxin"/>
    <property type="match status" value="1"/>
</dbReference>
<accession>A0A7S0CNE4</accession>
<protein>
    <recommendedName>
        <fullName evidence="1">Glutaredoxin domain-containing protein</fullName>
    </recommendedName>
</protein>
<evidence type="ECO:0000259" key="1">
    <source>
        <dbReference type="Pfam" id="PF00462"/>
    </source>
</evidence>
<evidence type="ECO:0000313" key="2">
    <source>
        <dbReference type="EMBL" id="CAD8428988.1"/>
    </source>
</evidence>
<dbReference type="EMBL" id="HBEM01000711">
    <property type="protein sequence ID" value="CAD8428988.1"/>
    <property type="molecule type" value="Transcribed_RNA"/>
</dbReference>
<feature type="domain" description="Glutaredoxin" evidence="1">
    <location>
        <begin position="119"/>
        <end position="186"/>
    </location>
</feature>
<organism evidence="2">
    <name type="scientific">Amorphochlora amoebiformis</name>
    <dbReference type="NCBI Taxonomy" id="1561963"/>
    <lineage>
        <taxon>Eukaryota</taxon>
        <taxon>Sar</taxon>
        <taxon>Rhizaria</taxon>
        <taxon>Cercozoa</taxon>
        <taxon>Chlorarachniophyceae</taxon>
        <taxon>Amorphochlora</taxon>
    </lineage>
</organism>
<dbReference type="AlphaFoldDB" id="A0A7S0CNE4"/>
<sequence>MSITKILPRLPALAFLLAAAYLVATLFHHKSLKLSVQPTSRVSARLVAQAQGMRSQSRSETRMRALDSTDPVLLGLKLANPVTGMIKPLMSSMSKVQAGTYDEDATEELINREVTSSPVVVFSYGLSPFCTKAIEILRNAGANPKVVDMGAEWLPGLISTEGAAIRAQLGKMTGRTSMPHIYIGGKNIGGLVDGTPGLLQLAESGELETQLKNVGAI</sequence>
<dbReference type="GO" id="GO:0005737">
    <property type="term" value="C:cytoplasm"/>
    <property type="evidence" value="ECO:0007669"/>
    <property type="project" value="TreeGrafter"/>
</dbReference>
<dbReference type="PROSITE" id="PS51354">
    <property type="entry name" value="GLUTAREDOXIN_2"/>
    <property type="match status" value="1"/>
</dbReference>
<dbReference type="PANTHER" id="PTHR45694:SF18">
    <property type="entry name" value="GLUTAREDOXIN-1-RELATED"/>
    <property type="match status" value="1"/>
</dbReference>
<dbReference type="Gene3D" id="3.40.30.10">
    <property type="entry name" value="Glutaredoxin"/>
    <property type="match status" value="1"/>
</dbReference>
<proteinExistence type="predicted"/>